<name>A0A6M8T1J8_GLAPU</name>
<evidence type="ECO:0000256" key="1">
    <source>
        <dbReference type="ARBA" id="ARBA00022676"/>
    </source>
</evidence>
<reference evidence="3" key="1">
    <citation type="submission" date="2022-09" db="EMBL/GenBank/DDBJ databases">
        <title>Molecular characterization of Glaesserella parasuis strains circulating in commercial swine farms using whole-genome sequencing.</title>
        <authorList>
            <person name="Mugabi R."/>
            <person name="Clavijo M."/>
            <person name="Li G."/>
        </authorList>
    </citation>
    <scope>NUCLEOTIDE SEQUENCE</scope>
    <source>
        <strain evidence="3">0435-53</strain>
    </source>
</reference>
<protein>
    <submittedName>
        <fullName evidence="3">Glycosyltransferase family 9 protein</fullName>
    </submittedName>
</protein>
<dbReference type="Proteomes" id="UP001148834">
    <property type="component" value="Unassembled WGS sequence"/>
</dbReference>
<dbReference type="CDD" id="cd03789">
    <property type="entry name" value="GT9_LPS_heptosyltransferase"/>
    <property type="match status" value="1"/>
</dbReference>
<accession>A0A6M8T1J8</accession>
<dbReference type="Gene3D" id="3.40.50.2000">
    <property type="entry name" value="Glycogen Phosphorylase B"/>
    <property type="match status" value="2"/>
</dbReference>
<dbReference type="GO" id="GO:0009244">
    <property type="term" value="P:lipopolysaccharide core region biosynthetic process"/>
    <property type="evidence" value="ECO:0007669"/>
    <property type="project" value="TreeGrafter"/>
</dbReference>
<dbReference type="GO" id="GO:0005829">
    <property type="term" value="C:cytosol"/>
    <property type="evidence" value="ECO:0007669"/>
    <property type="project" value="TreeGrafter"/>
</dbReference>
<dbReference type="GO" id="GO:0008713">
    <property type="term" value="F:ADP-heptose-lipopolysaccharide heptosyltransferase activity"/>
    <property type="evidence" value="ECO:0007669"/>
    <property type="project" value="TreeGrafter"/>
</dbReference>
<sequence>MKKILVIRNDKIGDFMLAWAAFAMLKKSMPNCQIIALVPKYTAPLAEICPYLDGIILDSSDKQNKAENERVLQAVRSVQFDAVISFVSDWYNAKLVWKSCIAYRLAPATKLFQFLYNHRLTQRRSRSEKAEYEYNLDLVRYFLKDNQITAIEPTTPYLSFDNECLNMQKSKLMELLKLDGNKKWLFVHSSTGGSATNLSLNQYAELISGILAKFDCQVILTAGPNESETAQALQQLVNHKNVVIYDKNDGLVDFAKSLACADLFIAGSTGPLHICGALNIATVGFYPSRLSAIPRRWKPLNDADKHIAFCPPSDKASQKNLTLIPMDKALTEILPFMRQIMDNKKL</sequence>
<dbReference type="InterPro" id="IPR002201">
    <property type="entry name" value="Glyco_trans_9"/>
</dbReference>
<proteinExistence type="predicted"/>
<evidence type="ECO:0000313" key="4">
    <source>
        <dbReference type="Proteomes" id="UP001148834"/>
    </source>
</evidence>
<dbReference type="Pfam" id="PF01075">
    <property type="entry name" value="Glyco_transf_9"/>
    <property type="match status" value="1"/>
</dbReference>
<evidence type="ECO:0000313" key="3">
    <source>
        <dbReference type="EMBL" id="MDD2168019.1"/>
    </source>
</evidence>
<keyword evidence="1" id="KW-0328">Glycosyltransferase</keyword>
<dbReference type="RefSeq" id="WP_075606598.1">
    <property type="nucleotide sequence ID" value="NZ_CP054198.1"/>
</dbReference>
<evidence type="ECO:0000256" key="2">
    <source>
        <dbReference type="ARBA" id="ARBA00022679"/>
    </source>
</evidence>
<organism evidence="3 4">
    <name type="scientific">Glaesserella parasuis</name>
    <name type="common">Haemophilus parasuis</name>
    <dbReference type="NCBI Taxonomy" id="738"/>
    <lineage>
        <taxon>Bacteria</taxon>
        <taxon>Pseudomonadati</taxon>
        <taxon>Pseudomonadota</taxon>
        <taxon>Gammaproteobacteria</taxon>
        <taxon>Pasteurellales</taxon>
        <taxon>Pasteurellaceae</taxon>
        <taxon>Glaesserella</taxon>
    </lineage>
</organism>
<comment type="caution">
    <text evidence="3">The sequence shown here is derived from an EMBL/GenBank/DDBJ whole genome shotgun (WGS) entry which is preliminary data.</text>
</comment>
<dbReference type="EMBL" id="JAODIR010000020">
    <property type="protein sequence ID" value="MDD2168019.1"/>
    <property type="molecule type" value="Genomic_DNA"/>
</dbReference>
<dbReference type="PANTHER" id="PTHR30160">
    <property type="entry name" value="TETRAACYLDISACCHARIDE 4'-KINASE-RELATED"/>
    <property type="match status" value="1"/>
</dbReference>
<keyword evidence="2" id="KW-0808">Transferase</keyword>
<dbReference type="PANTHER" id="PTHR30160:SF15">
    <property type="entry name" value="GLYCOSYLTRANSFERASE HI_0523-RELATED"/>
    <property type="match status" value="1"/>
</dbReference>
<dbReference type="SUPFAM" id="SSF53756">
    <property type="entry name" value="UDP-Glycosyltransferase/glycogen phosphorylase"/>
    <property type="match status" value="1"/>
</dbReference>
<gene>
    <name evidence="3" type="ORF">N5925_05230</name>
</gene>
<dbReference type="InterPro" id="IPR051199">
    <property type="entry name" value="LPS_LOS_Heptosyltrfase"/>
</dbReference>
<dbReference type="AlphaFoldDB" id="A0A6M8T1J8"/>